<accession>A0ABU1SXK0</accession>
<evidence type="ECO:0000256" key="3">
    <source>
        <dbReference type="ARBA" id="ARBA00022692"/>
    </source>
</evidence>
<comment type="similarity">
    <text evidence="2">Belongs to the autoinducer-2 exporter (AI-2E) (TC 2.A.86) family.</text>
</comment>
<organism evidence="7 8">
    <name type="scientific">Rhizobium miluonense</name>
    <dbReference type="NCBI Taxonomy" id="411945"/>
    <lineage>
        <taxon>Bacteria</taxon>
        <taxon>Pseudomonadati</taxon>
        <taxon>Pseudomonadota</taxon>
        <taxon>Alphaproteobacteria</taxon>
        <taxon>Hyphomicrobiales</taxon>
        <taxon>Rhizobiaceae</taxon>
        <taxon>Rhizobium/Agrobacterium group</taxon>
        <taxon>Rhizobium</taxon>
    </lineage>
</organism>
<evidence type="ECO:0000256" key="1">
    <source>
        <dbReference type="ARBA" id="ARBA00004141"/>
    </source>
</evidence>
<dbReference type="PANTHER" id="PTHR21716:SF16">
    <property type="entry name" value="BLL1467 PROTEIN"/>
    <property type="match status" value="1"/>
</dbReference>
<keyword evidence="3 6" id="KW-0812">Transmembrane</keyword>
<dbReference type="PANTHER" id="PTHR21716">
    <property type="entry name" value="TRANSMEMBRANE PROTEIN"/>
    <property type="match status" value="1"/>
</dbReference>
<keyword evidence="4 6" id="KW-1133">Transmembrane helix</keyword>
<feature type="transmembrane region" description="Helical" evidence="6">
    <location>
        <begin position="75"/>
        <end position="106"/>
    </location>
</feature>
<evidence type="ECO:0000256" key="5">
    <source>
        <dbReference type="ARBA" id="ARBA00023136"/>
    </source>
</evidence>
<gene>
    <name evidence="7" type="ORF">J2W52_005342</name>
</gene>
<evidence type="ECO:0000256" key="6">
    <source>
        <dbReference type="SAM" id="Phobius"/>
    </source>
</evidence>
<name>A0ABU1SXK0_9HYPH</name>
<feature type="transmembrane region" description="Helical" evidence="6">
    <location>
        <begin position="318"/>
        <end position="345"/>
    </location>
</feature>
<feature type="transmembrane region" description="Helical" evidence="6">
    <location>
        <begin position="266"/>
        <end position="288"/>
    </location>
</feature>
<sequence length="414" mass="44108">MARERACPQKESIEQGLSASILSGSNSTGHAAPLSAVEEVQMTVQDKTAPAIKTTEPKPGSDVQGRSLDLPSDPVVVLLAVLVVLAVLCLAYVAAEIVLPIVLALVLKLLLQPAMRLLEKLGLPRSFAALALILFVFGTIVGIGAAISGPATEWAAKLPDGIPRLQQRLKFLNEPVETLQTFLHKVDGFMQQGSGANGGSGSTIAATLFAGTTHFAASFFEMIVILFFLLVSGSTFLKRMVEILPNFKEKRQVVELSQDVEKNISAYLVTITVMNVAVGLATGISMYLTGLGDPVLWGVTAFLLNFVPIMGPLLGICIFLLAGLLVIGTLWLALLPAALYLAIHIAEGEIVTPVLLARRFTLNPVLVIIALIFWFWMWGVPGAILAVPMLAITKIVCDGIRPLAAIGHFLSGDE</sequence>
<dbReference type="RefSeq" id="WP_310235149.1">
    <property type="nucleotide sequence ID" value="NZ_JAVDUP010000009.1"/>
</dbReference>
<feature type="transmembrane region" description="Helical" evidence="6">
    <location>
        <begin position="215"/>
        <end position="237"/>
    </location>
</feature>
<comment type="caution">
    <text evidence="7">The sequence shown here is derived from an EMBL/GenBank/DDBJ whole genome shotgun (WGS) entry which is preliminary data.</text>
</comment>
<keyword evidence="8" id="KW-1185">Reference proteome</keyword>
<dbReference type="InterPro" id="IPR002549">
    <property type="entry name" value="AI-2E-like"/>
</dbReference>
<feature type="transmembrane region" description="Helical" evidence="6">
    <location>
        <begin position="294"/>
        <end position="311"/>
    </location>
</feature>
<comment type="subcellular location">
    <subcellularLocation>
        <location evidence="1">Membrane</location>
        <topology evidence="1">Multi-pass membrane protein</topology>
    </subcellularLocation>
</comment>
<keyword evidence="5 6" id="KW-0472">Membrane</keyword>
<evidence type="ECO:0000256" key="2">
    <source>
        <dbReference type="ARBA" id="ARBA00009773"/>
    </source>
</evidence>
<dbReference type="EMBL" id="JAVDUP010000009">
    <property type="protein sequence ID" value="MDR6903709.1"/>
    <property type="molecule type" value="Genomic_DNA"/>
</dbReference>
<dbReference type="Proteomes" id="UP001250791">
    <property type="component" value="Unassembled WGS sequence"/>
</dbReference>
<feature type="transmembrane region" description="Helical" evidence="6">
    <location>
        <begin position="365"/>
        <end position="392"/>
    </location>
</feature>
<reference evidence="7 8" key="1">
    <citation type="submission" date="2023-07" db="EMBL/GenBank/DDBJ databases">
        <title>Sorghum-associated microbial communities from plants grown in Nebraska, USA.</title>
        <authorList>
            <person name="Schachtman D."/>
        </authorList>
    </citation>
    <scope>NUCLEOTIDE SEQUENCE [LARGE SCALE GENOMIC DNA]</scope>
    <source>
        <strain evidence="7 8">3199</strain>
    </source>
</reference>
<evidence type="ECO:0000313" key="7">
    <source>
        <dbReference type="EMBL" id="MDR6903709.1"/>
    </source>
</evidence>
<evidence type="ECO:0000313" key="8">
    <source>
        <dbReference type="Proteomes" id="UP001250791"/>
    </source>
</evidence>
<evidence type="ECO:0000256" key="4">
    <source>
        <dbReference type="ARBA" id="ARBA00022989"/>
    </source>
</evidence>
<feature type="transmembrane region" description="Helical" evidence="6">
    <location>
        <begin position="127"/>
        <end position="147"/>
    </location>
</feature>
<proteinExistence type="inferred from homology"/>
<protein>
    <submittedName>
        <fullName evidence="7">PurR-regulated permease PerM</fullName>
    </submittedName>
</protein>
<dbReference type="Pfam" id="PF01594">
    <property type="entry name" value="AI-2E_transport"/>
    <property type="match status" value="1"/>
</dbReference>